<dbReference type="Pfam" id="PF01195">
    <property type="entry name" value="Pept_tRNA_hydro"/>
    <property type="match status" value="1"/>
</dbReference>
<protein>
    <submittedName>
        <fullName evidence="1">PTH hydrolase</fullName>
    </submittedName>
</protein>
<feature type="non-terminal residue" evidence="1">
    <location>
        <position position="78"/>
    </location>
</feature>
<dbReference type="EMBL" id="VWZX01009101">
    <property type="protein sequence ID" value="NXI45632.1"/>
    <property type="molecule type" value="Genomic_DNA"/>
</dbReference>
<evidence type="ECO:0000313" key="2">
    <source>
        <dbReference type="Proteomes" id="UP000566440"/>
    </source>
</evidence>
<proteinExistence type="predicted"/>
<dbReference type="InterPro" id="IPR001328">
    <property type="entry name" value="Pept_tRNA_hydro"/>
</dbReference>
<dbReference type="Proteomes" id="UP000566440">
    <property type="component" value="Unassembled WGS sequence"/>
</dbReference>
<gene>
    <name evidence="1" type="primary">Ptrh1</name>
    <name evidence="1" type="ORF">GALDEA_R10970</name>
</gene>
<name>A0A7K9TB17_9PICI</name>
<organism evidence="1 2">
    <name type="scientific">Galbula dea</name>
    <dbReference type="NCBI Taxonomy" id="1109041"/>
    <lineage>
        <taxon>Eukaryota</taxon>
        <taxon>Metazoa</taxon>
        <taxon>Chordata</taxon>
        <taxon>Craniata</taxon>
        <taxon>Vertebrata</taxon>
        <taxon>Euteleostomi</taxon>
        <taxon>Archelosauria</taxon>
        <taxon>Archosauria</taxon>
        <taxon>Dinosauria</taxon>
        <taxon>Saurischia</taxon>
        <taxon>Theropoda</taxon>
        <taxon>Coelurosauria</taxon>
        <taxon>Aves</taxon>
        <taxon>Neognathae</taxon>
        <taxon>Neoaves</taxon>
        <taxon>Telluraves</taxon>
        <taxon>Coraciimorphae</taxon>
        <taxon>Piciformes</taxon>
        <taxon>Galbulidae</taxon>
        <taxon>Galbula</taxon>
    </lineage>
</organism>
<sequence>LMVANGWRVDRRCCTNVALATANGLELELVLLKPQRLMNLSGLIVTSAGLGPENIYLFHDDLDKALSKLVIKLGGSAR</sequence>
<dbReference type="InterPro" id="IPR036416">
    <property type="entry name" value="Pept_tRNA_hydro_sf"/>
</dbReference>
<keyword evidence="2" id="KW-1185">Reference proteome</keyword>
<dbReference type="AlphaFoldDB" id="A0A7K9TB17"/>
<accession>A0A7K9TB17</accession>
<dbReference type="Gene3D" id="3.40.50.1470">
    <property type="entry name" value="Peptidyl-tRNA hydrolase"/>
    <property type="match status" value="1"/>
</dbReference>
<dbReference type="SUPFAM" id="SSF53178">
    <property type="entry name" value="Peptidyl-tRNA hydrolase-like"/>
    <property type="match status" value="1"/>
</dbReference>
<comment type="caution">
    <text evidence="1">The sequence shown here is derived from an EMBL/GenBank/DDBJ whole genome shotgun (WGS) entry which is preliminary data.</text>
</comment>
<dbReference type="OrthoDB" id="1711136at2759"/>
<feature type="non-terminal residue" evidence="1">
    <location>
        <position position="1"/>
    </location>
</feature>
<keyword evidence="1" id="KW-0378">Hydrolase</keyword>
<evidence type="ECO:0000313" key="1">
    <source>
        <dbReference type="EMBL" id="NXI45632.1"/>
    </source>
</evidence>
<dbReference type="GO" id="GO:0004045">
    <property type="term" value="F:peptidyl-tRNA hydrolase activity"/>
    <property type="evidence" value="ECO:0007669"/>
    <property type="project" value="InterPro"/>
</dbReference>
<reference evidence="1 2" key="1">
    <citation type="submission" date="2019-09" db="EMBL/GenBank/DDBJ databases">
        <title>Bird 10,000 Genomes (B10K) Project - Family phase.</title>
        <authorList>
            <person name="Zhang G."/>
        </authorList>
    </citation>
    <scope>NUCLEOTIDE SEQUENCE [LARGE SCALE GENOMIC DNA]</scope>
    <source>
        <strain evidence="1">B10K-DU-001-62</strain>
        <tissue evidence="1">Muscle</tissue>
    </source>
</reference>